<gene>
    <name evidence="2" type="ORF">PSTT_07125</name>
</gene>
<feature type="chain" id="PRO_5015763920" description="Hydrophobin" evidence="1">
    <location>
        <begin position="28"/>
        <end position="89"/>
    </location>
</feature>
<keyword evidence="3" id="KW-1185">Reference proteome</keyword>
<feature type="signal peptide" evidence="1">
    <location>
        <begin position="1"/>
        <end position="27"/>
    </location>
</feature>
<evidence type="ECO:0000256" key="1">
    <source>
        <dbReference type="SAM" id="SignalP"/>
    </source>
</evidence>
<dbReference type="EMBL" id="PKSL01000059">
    <property type="protein sequence ID" value="POW09028.1"/>
    <property type="molecule type" value="Genomic_DNA"/>
</dbReference>
<comment type="caution">
    <text evidence="2">The sequence shown here is derived from an EMBL/GenBank/DDBJ whole genome shotgun (WGS) entry which is preliminary data.</text>
</comment>
<dbReference type="VEuPathDB" id="FungiDB:PSHT_09818"/>
<evidence type="ECO:0000313" key="3">
    <source>
        <dbReference type="Proteomes" id="UP000239156"/>
    </source>
</evidence>
<protein>
    <recommendedName>
        <fullName evidence="4">Hydrophobin</fullName>
    </recommendedName>
</protein>
<dbReference type="VEuPathDB" id="FungiDB:PSTT_07125"/>
<dbReference type="Proteomes" id="UP000239156">
    <property type="component" value="Unassembled WGS sequence"/>
</dbReference>
<evidence type="ECO:0008006" key="4">
    <source>
        <dbReference type="Google" id="ProtNLM"/>
    </source>
</evidence>
<proteinExistence type="predicted"/>
<reference evidence="2" key="1">
    <citation type="submission" date="2017-12" db="EMBL/GenBank/DDBJ databases">
        <title>Gene loss provides genomic basis for host adaptation in cereal stripe rust fungi.</title>
        <authorList>
            <person name="Xia C."/>
        </authorList>
    </citation>
    <scope>NUCLEOTIDE SEQUENCE [LARGE SCALE GENOMIC DNA]</scope>
    <source>
        <strain evidence="2">93-210</strain>
    </source>
</reference>
<feature type="non-terminal residue" evidence="2">
    <location>
        <position position="1"/>
    </location>
</feature>
<name>A0A2S4VHR8_9BASI</name>
<dbReference type="AlphaFoldDB" id="A0A2S4VHR8"/>
<accession>A0A2S4VHR8</accession>
<sequence length="89" mass="9823">WGPGSNSMPFLKSIILIFAMAVRLTTGNDDFLGNFERVLSCPRWDSDKAPLFPAFACVLERIARVNAVVGDPIWDNCAGTNMEEDQCCP</sequence>
<evidence type="ECO:0000313" key="2">
    <source>
        <dbReference type="EMBL" id="POW09028.1"/>
    </source>
</evidence>
<keyword evidence="1" id="KW-0732">Signal</keyword>
<organism evidence="2 3">
    <name type="scientific">Puccinia striiformis</name>
    <dbReference type="NCBI Taxonomy" id="27350"/>
    <lineage>
        <taxon>Eukaryota</taxon>
        <taxon>Fungi</taxon>
        <taxon>Dikarya</taxon>
        <taxon>Basidiomycota</taxon>
        <taxon>Pucciniomycotina</taxon>
        <taxon>Pucciniomycetes</taxon>
        <taxon>Pucciniales</taxon>
        <taxon>Pucciniaceae</taxon>
        <taxon>Puccinia</taxon>
    </lineage>
</organism>